<name>D0LR18_HALO1</name>
<keyword evidence="3" id="KW-1185">Reference proteome</keyword>
<feature type="signal peptide" evidence="1">
    <location>
        <begin position="1"/>
        <end position="24"/>
    </location>
</feature>
<dbReference type="AlphaFoldDB" id="D0LR18"/>
<evidence type="ECO:0008006" key="4">
    <source>
        <dbReference type="Google" id="ProtNLM"/>
    </source>
</evidence>
<gene>
    <name evidence="2" type="ordered locus">Hoch_3019</name>
</gene>
<protein>
    <recommendedName>
        <fullName evidence="4">Lipoprotein</fullName>
    </recommendedName>
</protein>
<feature type="chain" id="PRO_5003010514" description="Lipoprotein" evidence="1">
    <location>
        <begin position="25"/>
        <end position="180"/>
    </location>
</feature>
<organism evidence="2 3">
    <name type="scientific">Haliangium ochraceum (strain DSM 14365 / JCM 11303 / SMP-2)</name>
    <dbReference type="NCBI Taxonomy" id="502025"/>
    <lineage>
        <taxon>Bacteria</taxon>
        <taxon>Pseudomonadati</taxon>
        <taxon>Myxococcota</taxon>
        <taxon>Polyangia</taxon>
        <taxon>Haliangiales</taxon>
        <taxon>Kofleriaceae</taxon>
        <taxon>Haliangium</taxon>
    </lineage>
</organism>
<reference evidence="2 3" key="1">
    <citation type="journal article" date="2010" name="Stand. Genomic Sci.">
        <title>Complete genome sequence of Haliangium ochraceum type strain (SMP-2).</title>
        <authorList>
            <consortium name="US DOE Joint Genome Institute (JGI-PGF)"/>
            <person name="Ivanova N."/>
            <person name="Daum C."/>
            <person name="Lang E."/>
            <person name="Abt B."/>
            <person name="Kopitz M."/>
            <person name="Saunders E."/>
            <person name="Lapidus A."/>
            <person name="Lucas S."/>
            <person name="Glavina Del Rio T."/>
            <person name="Nolan M."/>
            <person name="Tice H."/>
            <person name="Copeland A."/>
            <person name="Cheng J.F."/>
            <person name="Chen F."/>
            <person name="Bruce D."/>
            <person name="Goodwin L."/>
            <person name="Pitluck S."/>
            <person name="Mavromatis K."/>
            <person name="Pati A."/>
            <person name="Mikhailova N."/>
            <person name="Chen A."/>
            <person name="Palaniappan K."/>
            <person name="Land M."/>
            <person name="Hauser L."/>
            <person name="Chang Y.J."/>
            <person name="Jeffries C.D."/>
            <person name="Detter J.C."/>
            <person name="Brettin T."/>
            <person name="Rohde M."/>
            <person name="Goker M."/>
            <person name="Bristow J."/>
            <person name="Markowitz V."/>
            <person name="Eisen J.A."/>
            <person name="Hugenholtz P."/>
            <person name="Kyrpides N.C."/>
            <person name="Klenk H.P."/>
        </authorList>
    </citation>
    <scope>NUCLEOTIDE SEQUENCE [LARGE SCALE GENOMIC DNA]</scope>
    <source>
        <strain evidence="3">DSM 14365 / CIP 107738 / JCM 11303 / AJ 13395 / SMP-2</strain>
    </source>
</reference>
<dbReference type="KEGG" id="hoh:Hoch_3019"/>
<keyword evidence="1" id="KW-0732">Signal</keyword>
<proteinExistence type="predicted"/>
<dbReference type="PROSITE" id="PS51257">
    <property type="entry name" value="PROKAR_LIPOPROTEIN"/>
    <property type="match status" value="1"/>
</dbReference>
<sequence length="180" mass="19028">MSTRARSSGLTGAVVATALGLALAACGDDGPQPYRDGACYVEQRYDISTRAAAHACVHVDEGPFDDRVAAPERDDAEALTQSHTNYSVELAGGSDERAGGGYLRFTSEVATAYSFYFDGLSPVELVAADGQRLCPATRLGLDECGGLGLVEVHELNIGQTVFIRFGQSDEASATVILERY</sequence>
<dbReference type="EMBL" id="CP001804">
    <property type="protein sequence ID" value="ACY15526.1"/>
    <property type="molecule type" value="Genomic_DNA"/>
</dbReference>
<dbReference type="eggNOG" id="ENOG5032DZA">
    <property type="taxonomic scope" value="Bacteria"/>
</dbReference>
<accession>D0LR18</accession>
<evidence type="ECO:0000313" key="3">
    <source>
        <dbReference type="Proteomes" id="UP000001880"/>
    </source>
</evidence>
<evidence type="ECO:0000256" key="1">
    <source>
        <dbReference type="SAM" id="SignalP"/>
    </source>
</evidence>
<evidence type="ECO:0000313" key="2">
    <source>
        <dbReference type="EMBL" id="ACY15526.1"/>
    </source>
</evidence>
<dbReference type="OrthoDB" id="5521899at2"/>
<dbReference type="RefSeq" id="WP_012828126.1">
    <property type="nucleotide sequence ID" value="NC_013440.1"/>
</dbReference>
<dbReference type="STRING" id="502025.Hoch_3019"/>
<dbReference type="HOGENOM" id="CLU_1494254_0_0_7"/>
<dbReference type="Proteomes" id="UP000001880">
    <property type="component" value="Chromosome"/>
</dbReference>